<evidence type="ECO:0000256" key="6">
    <source>
        <dbReference type="ARBA" id="ARBA00023004"/>
    </source>
</evidence>
<sequence>MENIIIPTWQFDPNWLPESTRIWQTICVVIAVAVVSFLWRLYRARSHMWRLQRNGMPMPPHHWLFGHLGVAAKIFRSLPPHAHLLLIADQVRREYPHLDTAFYLDIWPFGPPTLMVISPELVSQFTQDVSLPKFEGLRKFLEPLTGKKDLVSMEGHEWRHWRSKFNPGFSAGNILSMIPAMVEEFRAYRDVIRQHALQGDIFPLELPTLAMSMDIIGRVVLDQRFNSQQSFNALTGGMVDQVAWCDAGLHANPLQYLNIARPFVQRYNTWRMNSYLDPILKQRYATIRQRPKSKVIADLIMSTYAGHPSQPTDKQQPRMDPDFSEFMRAQVKLFLQAGHDTTAASIVFALYLLSRHPAVLRRLRSE</sequence>
<keyword evidence="8" id="KW-0812">Transmembrane</keyword>
<evidence type="ECO:0000256" key="1">
    <source>
        <dbReference type="ARBA" id="ARBA00001971"/>
    </source>
</evidence>
<comment type="pathway">
    <text evidence="2">Secondary metabolite biosynthesis.</text>
</comment>
<dbReference type="Pfam" id="PF00067">
    <property type="entry name" value="p450"/>
    <property type="match status" value="1"/>
</dbReference>
<evidence type="ECO:0000256" key="8">
    <source>
        <dbReference type="SAM" id="Phobius"/>
    </source>
</evidence>
<dbReference type="GO" id="GO:0005506">
    <property type="term" value="F:iron ion binding"/>
    <property type="evidence" value="ECO:0007669"/>
    <property type="project" value="InterPro"/>
</dbReference>
<reference evidence="9" key="1">
    <citation type="submission" date="2023-06" db="EMBL/GenBank/DDBJ databases">
        <title>Genome-scale phylogeny and comparative genomics of the fungal order Sordariales.</title>
        <authorList>
            <consortium name="Lawrence Berkeley National Laboratory"/>
            <person name="Hensen N."/>
            <person name="Bonometti L."/>
            <person name="Westerberg I."/>
            <person name="Brannstrom I.O."/>
            <person name="Guillou S."/>
            <person name="Cros-Aarteil S."/>
            <person name="Calhoun S."/>
            <person name="Haridas S."/>
            <person name="Kuo A."/>
            <person name="Mondo S."/>
            <person name="Pangilinan J."/>
            <person name="Riley R."/>
            <person name="Labutti K."/>
            <person name="Andreopoulos B."/>
            <person name="Lipzen A."/>
            <person name="Chen C."/>
            <person name="Yanf M."/>
            <person name="Daum C."/>
            <person name="Ng V."/>
            <person name="Clum A."/>
            <person name="Steindorff A."/>
            <person name="Ohm R."/>
            <person name="Martin F."/>
            <person name="Silar P."/>
            <person name="Natvig D."/>
            <person name="Lalanne C."/>
            <person name="Gautier V."/>
            <person name="Ament-Velasquez S.L."/>
            <person name="Kruys A."/>
            <person name="Hutchinson M.I."/>
            <person name="Powell A.J."/>
            <person name="Barry K."/>
            <person name="Miller A.N."/>
            <person name="Grigoriev I.V."/>
            <person name="Debuchy R."/>
            <person name="Gladieux P."/>
            <person name="Thoren M.H."/>
            <person name="Johannesson H."/>
        </authorList>
    </citation>
    <scope>NUCLEOTIDE SEQUENCE</scope>
    <source>
        <strain evidence="9">CBS 540.89</strain>
    </source>
</reference>
<keyword evidence="5" id="KW-0560">Oxidoreductase</keyword>
<comment type="cofactor">
    <cofactor evidence="1">
        <name>heme</name>
        <dbReference type="ChEBI" id="CHEBI:30413"/>
    </cofactor>
</comment>
<keyword evidence="4" id="KW-0479">Metal-binding</keyword>
<evidence type="ECO:0000313" key="10">
    <source>
        <dbReference type="Proteomes" id="UP001172159"/>
    </source>
</evidence>
<dbReference type="InterPro" id="IPR001128">
    <property type="entry name" value="Cyt_P450"/>
</dbReference>
<dbReference type="SUPFAM" id="SSF48264">
    <property type="entry name" value="Cytochrome P450"/>
    <property type="match status" value="1"/>
</dbReference>
<dbReference type="PANTHER" id="PTHR24305:SF107">
    <property type="entry name" value="P450, PUTATIVE (EUROFUNG)-RELATED"/>
    <property type="match status" value="1"/>
</dbReference>
<keyword evidence="10" id="KW-1185">Reference proteome</keyword>
<proteinExistence type="predicted"/>
<evidence type="ECO:0000256" key="5">
    <source>
        <dbReference type="ARBA" id="ARBA00023002"/>
    </source>
</evidence>
<dbReference type="InterPro" id="IPR036396">
    <property type="entry name" value="Cyt_P450_sf"/>
</dbReference>
<dbReference type="AlphaFoldDB" id="A0AA40AEN4"/>
<dbReference type="GO" id="GO:0004497">
    <property type="term" value="F:monooxygenase activity"/>
    <property type="evidence" value="ECO:0007669"/>
    <property type="project" value="UniProtKB-KW"/>
</dbReference>
<evidence type="ECO:0000256" key="4">
    <source>
        <dbReference type="ARBA" id="ARBA00022723"/>
    </source>
</evidence>
<keyword evidence="6" id="KW-0408">Iron</keyword>
<organism evidence="9 10">
    <name type="scientific">Apiosordaria backusii</name>
    <dbReference type="NCBI Taxonomy" id="314023"/>
    <lineage>
        <taxon>Eukaryota</taxon>
        <taxon>Fungi</taxon>
        <taxon>Dikarya</taxon>
        <taxon>Ascomycota</taxon>
        <taxon>Pezizomycotina</taxon>
        <taxon>Sordariomycetes</taxon>
        <taxon>Sordariomycetidae</taxon>
        <taxon>Sordariales</taxon>
        <taxon>Lasiosphaeriaceae</taxon>
        <taxon>Apiosordaria</taxon>
    </lineage>
</organism>
<dbReference type="Proteomes" id="UP001172159">
    <property type="component" value="Unassembled WGS sequence"/>
</dbReference>
<evidence type="ECO:0000256" key="2">
    <source>
        <dbReference type="ARBA" id="ARBA00005179"/>
    </source>
</evidence>
<feature type="non-terminal residue" evidence="9">
    <location>
        <position position="366"/>
    </location>
</feature>
<feature type="transmembrane region" description="Helical" evidence="8">
    <location>
        <begin position="22"/>
        <end position="42"/>
    </location>
</feature>
<dbReference type="EMBL" id="JAUKTV010000015">
    <property type="protein sequence ID" value="KAK0714467.1"/>
    <property type="molecule type" value="Genomic_DNA"/>
</dbReference>
<evidence type="ECO:0000256" key="7">
    <source>
        <dbReference type="ARBA" id="ARBA00023033"/>
    </source>
</evidence>
<dbReference type="Gene3D" id="1.10.630.10">
    <property type="entry name" value="Cytochrome P450"/>
    <property type="match status" value="1"/>
</dbReference>
<dbReference type="GO" id="GO:0020037">
    <property type="term" value="F:heme binding"/>
    <property type="evidence" value="ECO:0007669"/>
    <property type="project" value="InterPro"/>
</dbReference>
<evidence type="ECO:0000313" key="9">
    <source>
        <dbReference type="EMBL" id="KAK0714467.1"/>
    </source>
</evidence>
<keyword evidence="7" id="KW-0503">Monooxygenase</keyword>
<keyword evidence="3" id="KW-0349">Heme</keyword>
<dbReference type="InterPro" id="IPR050121">
    <property type="entry name" value="Cytochrome_P450_monoxygenase"/>
</dbReference>
<keyword evidence="8" id="KW-0472">Membrane</keyword>
<comment type="caution">
    <text evidence="9">The sequence shown here is derived from an EMBL/GenBank/DDBJ whole genome shotgun (WGS) entry which is preliminary data.</text>
</comment>
<dbReference type="PANTHER" id="PTHR24305">
    <property type="entry name" value="CYTOCHROME P450"/>
    <property type="match status" value="1"/>
</dbReference>
<dbReference type="GO" id="GO:0016705">
    <property type="term" value="F:oxidoreductase activity, acting on paired donors, with incorporation or reduction of molecular oxygen"/>
    <property type="evidence" value="ECO:0007669"/>
    <property type="project" value="InterPro"/>
</dbReference>
<accession>A0AA40AEN4</accession>
<keyword evidence="8" id="KW-1133">Transmembrane helix</keyword>
<protein>
    <submittedName>
        <fullName evidence="9">Cytochrome P450</fullName>
    </submittedName>
</protein>
<gene>
    <name evidence="9" type="ORF">B0T21DRAFT_319194</name>
</gene>
<name>A0AA40AEN4_9PEZI</name>
<evidence type="ECO:0000256" key="3">
    <source>
        <dbReference type="ARBA" id="ARBA00022617"/>
    </source>
</evidence>